<name>N9DZN6_9GAMM</name>
<dbReference type="PATRIC" id="fig|1217649.3.peg.2559"/>
<keyword evidence="1" id="KW-0472">Membrane</keyword>
<feature type="transmembrane region" description="Helical" evidence="1">
    <location>
        <begin position="215"/>
        <end position="233"/>
    </location>
</feature>
<evidence type="ECO:0000313" key="2">
    <source>
        <dbReference type="EMBL" id="ENW03377.1"/>
    </source>
</evidence>
<dbReference type="Proteomes" id="UP000018417">
    <property type="component" value="Unassembled WGS sequence"/>
</dbReference>
<keyword evidence="1" id="KW-0812">Transmembrane</keyword>
<feature type="transmembrane region" description="Helical" evidence="1">
    <location>
        <begin position="288"/>
        <end position="308"/>
    </location>
</feature>
<feature type="transmembrane region" description="Helical" evidence="1">
    <location>
        <begin position="349"/>
        <end position="369"/>
    </location>
</feature>
<proteinExistence type="predicted"/>
<evidence type="ECO:0000313" key="3">
    <source>
        <dbReference type="Proteomes" id="UP000018417"/>
    </source>
</evidence>
<feature type="transmembrane region" description="Helical" evidence="1">
    <location>
        <begin position="5"/>
        <end position="27"/>
    </location>
</feature>
<accession>N9DZN6</accession>
<feature type="transmembrane region" description="Helical" evidence="1">
    <location>
        <begin position="320"/>
        <end position="340"/>
    </location>
</feature>
<comment type="caution">
    <text evidence="2">The sequence shown here is derived from an EMBL/GenBank/DDBJ whole genome shotgun (WGS) entry which is preliminary data.</text>
</comment>
<dbReference type="EMBL" id="APQK01000014">
    <property type="protein sequence ID" value="ENW03377.1"/>
    <property type="molecule type" value="Genomic_DNA"/>
</dbReference>
<sequence>MKDKLLMVVGVGSSKLMQLFFSFYLSYQFDHGVLATFVLIITLAAAMSSIASLGSSPQIVRAGAYIDPINHIQSTLGTACLVLLFSLIVLISYILLGDHVFLTLGFDKIDYLICTVAVTISFVLYSVIQSYLSYKQRYFALGIFSIFIYLFPFISSVILSLIVDSPKIIILTYCLSFLLSSLLIFFVTLKGHINIISSLSTVFFEYSILRKVIDFLKVAIFGFVTMLSLYFAVKYVNLNFNSESTAIYSVSFQFFQIGAFLPSVLGAVFIPKLVKDNNLKDQNKMKRIYMLIALGWLFVCSISFYPVFKLYNFNFNIELILTFLIMQISVFFSSIQAFYIQNCVVIGNFFLLAIISVVWGGSLLISQNLLPMSVLYSSLSLLIAYVVSNTLFFYVSREK</sequence>
<feature type="transmembrane region" description="Helical" evidence="1">
    <location>
        <begin position="108"/>
        <end position="127"/>
    </location>
</feature>
<feature type="transmembrane region" description="Helical" evidence="1">
    <location>
        <begin position="33"/>
        <end position="54"/>
    </location>
</feature>
<feature type="transmembrane region" description="Helical" evidence="1">
    <location>
        <begin position="168"/>
        <end position="189"/>
    </location>
</feature>
<feature type="transmembrane region" description="Helical" evidence="1">
    <location>
        <begin position="245"/>
        <end position="268"/>
    </location>
</feature>
<reference evidence="2 3" key="1">
    <citation type="submission" date="2013-02" db="EMBL/GenBank/DDBJ databases">
        <title>The Genome Sequence of Acinetobacter beijerinckii ANC 3835.</title>
        <authorList>
            <consortium name="The Broad Institute Genome Sequencing Platform"/>
            <consortium name="The Broad Institute Genome Sequencing Center for Infectious Disease"/>
            <person name="Cerqueira G."/>
            <person name="Feldgarden M."/>
            <person name="Courvalin P."/>
            <person name="Perichon B."/>
            <person name="Grillot-Courvalin C."/>
            <person name="Clermont D."/>
            <person name="Rocha E."/>
            <person name="Yoon E.-J."/>
            <person name="Nemec A."/>
            <person name="Walker B."/>
            <person name="Young S.K."/>
            <person name="Zeng Q."/>
            <person name="Gargeya S."/>
            <person name="Fitzgerald M."/>
            <person name="Haas B."/>
            <person name="Abouelleil A."/>
            <person name="Alvarado L."/>
            <person name="Arachchi H.M."/>
            <person name="Berlin A.M."/>
            <person name="Chapman S.B."/>
            <person name="Dewar J."/>
            <person name="Goldberg J."/>
            <person name="Griggs A."/>
            <person name="Gujja S."/>
            <person name="Hansen M."/>
            <person name="Howarth C."/>
            <person name="Imamovic A."/>
            <person name="Larimer J."/>
            <person name="McCowan C."/>
            <person name="Murphy C."/>
            <person name="Neiman D."/>
            <person name="Pearson M."/>
            <person name="Priest M."/>
            <person name="Roberts A."/>
            <person name="Saif S."/>
            <person name="Shea T."/>
            <person name="Sisk P."/>
            <person name="Sykes S."/>
            <person name="Wortman J."/>
            <person name="Nusbaum C."/>
            <person name="Birren B."/>
        </authorList>
    </citation>
    <scope>NUCLEOTIDE SEQUENCE [LARGE SCALE GENOMIC DNA]</scope>
    <source>
        <strain evidence="2 3">ANC 3835</strain>
    </source>
</reference>
<gene>
    <name evidence="2" type="ORF">F934_02633</name>
</gene>
<evidence type="ECO:0008006" key="4">
    <source>
        <dbReference type="Google" id="ProtNLM"/>
    </source>
</evidence>
<feature type="transmembrane region" description="Helical" evidence="1">
    <location>
        <begin position="375"/>
        <end position="395"/>
    </location>
</feature>
<dbReference type="RefSeq" id="WP_005055476.1">
    <property type="nucleotide sequence ID" value="NZ_KB849760.1"/>
</dbReference>
<evidence type="ECO:0000256" key="1">
    <source>
        <dbReference type="SAM" id="Phobius"/>
    </source>
</evidence>
<keyword evidence="1" id="KW-1133">Transmembrane helix</keyword>
<protein>
    <recommendedName>
        <fullName evidence="4">Polysaccharide biosynthesis protein C-terminal domain-containing protein</fullName>
    </recommendedName>
</protein>
<organism evidence="2 3">
    <name type="scientific">Acinetobacter beijerinckii ANC 3835</name>
    <dbReference type="NCBI Taxonomy" id="1217649"/>
    <lineage>
        <taxon>Bacteria</taxon>
        <taxon>Pseudomonadati</taxon>
        <taxon>Pseudomonadota</taxon>
        <taxon>Gammaproteobacteria</taxon>
        <taxon>Moraxellales</taxon>
        <taxon>Moraxellaceae</taxon>
        <taxon>Acinetobacter</taxon>
    </lineage>
</organism>
<dbReference type="OrthoDB" id="6711737at2"/>
<feature type="transmembrane region" description="Helical" evidence="1">
    <location>
        <begin position="139"/>
        <end position="162"/>
    </location>
</feature>
<dbReference type="HOGENOM" id="CLU_690065_0_0_6"/>
<dbReference type="AlphaFoldDB" id="N9DZN6"/>
<feature type="transmembrane region" description="Helical" evidence="1">
    <location>
        <begin position="75"/>
        <end position="96"/>
    </location>
</feature>